<accession>A0ABW6W6C9</accession>
<gene>
    <name evidence="2" type="ORF">ACFY35_05435</name>
</gene>
<dbReference type="InterPro" id="IPR020904">
    <property type="entry name" value="Sc_DH/Rdtase_CS"/>
</dbReference>
<dbReference type="PROSITE" id="PS00061">
    <property type="entry name" value="ADH_SHORT"/>
    <property type="match status" value="1"/>
</dbReference>
<dbReference type="InterPro" id="IPR002347">
    <property type="entry name" value="SDR_fam"/>
</dbReference>
<dbReference type="SUPFAM" id="SSF51735">
    <property type="entry name" value="NAD(P)-binding Rossmann-fold domains"/>
    <property type="match status" value="1"/>
</dbReference>
<keyword evidence="2" id="KW-0560">Oxidoreductase</keyword>
<sequence>MKSMTRVVLVTGASRGIGAATARAFAAAGASVVLVARDEQRLDAVRKEIAAAGGAAIAFPADVSEVAATEAMVGRAIAEFGRLDVAVNAAAAHGSRPRPLAETPPEEFEQALAVTVRGTYLSMRNEIPAMITAGGGVIVNVASTAGLRSISGLAGYVAAKRALIGLTEVAALDYAADGVRVNAIAPGPIHTEQLERAGAAAREHVRRTVPVHRLGTVDEVAATIRWMCGEDAAFVTGSTLVIDGGLLAGTPTFA</sequence>
<dbReference type="CDD" id="cd05233">
    <property type="entry name" value="SDR_c"/>
    <property type="match status" value="1"/>
</dbReference>
<protein>
    <submittedName>
        <fullName evidence="2">SDR family NAD(P)-dependent oxidoreductase</fullName>
        <ecNumber evidence="2">1.1.1.-</ecNumber>
    </submittedName>
</protein>
<dbReference type="EMBL" id="JBIAZU010000001">
    <property type="protein sequence ID" value="MFF5288859.1"/>
    <property type="molecule type" value="Genomic_DNA"/>
</dbReference>
<dbReference type="InterPro" id="IPR050259">
    <property type="entry name" value="SDR"/>
</dbReference>
<comment type="caution">
    <text evidence="2">The sequence shown here is derived from an EMBL/GenBank/DDBJ whole genome shotgun (WGS) entry which is preliminary data.</text>
</comment>
<dbReference type="EC" id="1.1.1.-" evidence="2"/>
<dbReference type="PRINTS" id="PR00081">
    <property type="entry name" value="GDHRDH"/>
</dbReference>
<name>A0ABW6W6C9_9ACTN</name>
<evidence type="ECO:0000256" key="1">
    <source>
        <dbReference type="ARBA" id="ARBA00006484"/>
    </source>
</evidence>
<proteinExistence type="inferred from homology"/>
<dbReference type="PANTHER" id="PTHR42879:SF2">
    <property type="entry name" value="3-OXOACYL-[ACYL-CARRIER-PROTEIN] REDUCTASE FABG"/>
    <property type="match status" value="1"/>
</dbReference>
<comment type="similarity">
    <text evidence="1">Belongs to the short-chain dehydrogenases/reductases (SDR) family.</text>
</comment>
<evidence type="ECO:0000313" key="3">
    <source>
        <dbReference type="Proteomes" id="UP001602245"/>
    </source>
</evidence>
<dbReference type="InterPro" id="IPR036291">
    <property type="entry name" value="NAD(P)-bd_dom_sf"/>
</dbReference>
<dbReference type="RefSeq" id="WP_157295173.1">
    <property type="nucleotide sequence ID" value="NZ_JBIAZU010000001.1"/>
</dbReference>
<reference evidence="2 3" key="1">
    <citation type="submission" date="2024-10" db="EMBL/GenBank/DDBJ databases">
        <title>The Natural Products Discovery Center: Release of the First 8490 Sequenced Strains for Exploring Actinobacteria Biosynthetic Diversity.</title>
        <authorList>
            <person name="Kalkreuter E."/>
            <person name="Kautsar S.A."/>
            <person name="Yang D."/>
            <person name="Bader C.D."/>
            <person name="Teijaro C.N."/>
            <person name="Fluegel L."/>
            <person name="Davis C.M."/>
            <person name="Simpson J.R."/>
            <person name="Lauterbach L."/>
            <person name="Steele A.D."/>
            <person name="Gui C."/>
            <person name="Meng S."/>
            <person name="Li G."/>
            <person name="Viehrig K."/>
            <person name="Ye F."/>
            <person name="Su P."/>
            <person name="Kiefer A.F."/>
            <person name="Nichols A."/>
            <person name="Cepeda A.J."/>
            <person name="Yan W."/>
            <person name="Fan B."/>
            <person name="Jiang Y."/>
            <person name="Adhikari A."/>
            <person name="Zheng C.-J."/>
            <person name="Schuster L."/>
            <person name="Cowan T.M."/>
            <person name="Smanski M.J."/>
            <person name="Chevrette M.G."/>
            <person name="De Carvalho L.P.S."/>
            <person name="Shen B."/>
        </authorList>
    </citation>
    <scope>NUCLEOTIDE SEQUENCE [LARGE SCALE GENOMIC DNA]</scope>
    <source>
        <strain evidence="2 3">NPDC000087</strain>
    </source>
</reference>
<keyword evidence="3" id="KW-1185">Reference proteome</keyword>
<evidence type="ECO:0000313" key="2">
    <source>
        <dbReference type="EMBL" id="MFF5288859.1"/>
    </source>
</evidence>
<dbReference type="Proteomes" id="UP001602245">
    <property type="component" value="Unassembled WGS sequence"/>
</dbReference>
<dbReference type="PANTHER" id="PTHR42879">
    <property type="entry name" value="3-OXOACYL-(ACYL-CARRIER-PROTEIN) REDUCTASE"/>
    <property type="match status" value="1"/>
</dbReference>
<organism evidence="2 3">
    <name type="scientific">Paractinoplanes globisporus</name>
    <dbReference type="NCBI Taxonomy" id="113565"/>
    <lineage>
        <taxon>Bacteria</taxon>
        <taxon>Bacillati</taxon>
        <taxon>Actinomycetota</taxon>
        <taxon>Actinomycetes</taxon>
        <taxon>Micromonosporales</taxon>
        <taxon>Micromonosporaceae</taxon>
        <taxon>Paractinoplanes</taxon>
    </lineage>
</organism>
<dbReference type="PRINTS" id="PR00080">
    <property type="entry name" value="SDRFAMILY"/>
</dbReference>
<dbReference type="Gene3D" id="3.40.50.720">
    <property type="entry name" value="NAD(P)-binding Rossmann-like Domain"/>
    <property type="match status" value="1"/>
</dbReference>
<dbReference type="Pfam" id="PF13561">
    <property type="entry name" value="adh_short_C2"/>
    <property type="match status" value="1"/>
</dbReference>
<dbReference type="GO" id="GO:0016491">
    <property type="term" value="F:oxidoreductase activity"/>
    <property type="evidence" value="ECO:0007669"/>
    <property type="project" value="UniProtKB-KW"/>
</dbReference>